<gene>
    <name evidence="2" type="ORF">GCM10012275_58880</name>
</gene>
<dbReference type="InterPro" id="IPR046259">
    <property type="entry name" value="DUF6292"/>
</dbReference>
<dbReference type="RefSeq" id="WP_189061700.1">
    <property type="nucleotide sequence ID" value="NZ_BMMK01000048.1"/>
</dbReference>
<dbReference type="Proteomes" id="UP000637578">
    <property type="component" value="Unassembled WGS sequence"/>
</dbReference>
<dbReference type="AlphaFoldDB" id="A0A8J3FYA4"/>
<organism evidence="2 3">
    <name type="scientific">Longimycelium tulufanense</name>
    <dbReference type="NCBI Taxonomy" id="907463"/>
    <lineage>
        <taxon>Bacteria</taxon>
        <taxon>Bacillati</taxon>
        <taxon>Actinomycetota</taxon>
        <taxon>Actinomycetes</taxon>
        <taxon>Pseudonocardiales</taxon>
        <taxon>Pseudonocardiaceae</taxon>
        <taxon>Longimycelium</taxon>
    </lineage>
</organism>
<name>A0A8J3FYA4_9PSEU</name>
<protein>
    <recommendedName>
        <fullName evidence="1">DUF6292 domain-containing protein</fullName>
    </recommendedName>
</protein>
<comment type="caution">
    <text evidence="2">The sequence shown here is derived from an EMBL/GenBank/DDBJ whole genome shotgun (WGS) entry which is preliminary data.</text>
</comment>
<reference evidence="2" key="2">
    <citation type="submission" date="2020-09" db="EMBL/GenBank/DDBJ databases">
        <authorList>
            <person name="Sun Q."/>
            <person name="Zhou Y."/>
        </authorList>
    </citation>
    <scope>NUCLEOTIDE SEQUENCE</scope>
    <source>
        <strain evidence="2">CGMCC 4.5737</strain>
    </source>
</reference>
<reference evidence="2" key="1">
    <citation type="journal article" date="2014" name="Int. J. Syst. Evol. Microbiol.">
        <title>Complete genome sequence of Corynebacterium casei LMG S-19264T (=DSM 44701T), isolated from a smear-ripened cheese.</title>
        <authorList>
            <consortium name="US DOE Joint Genome Institute (JGI-PGF)"/>
            <person name="Walter F."/>
            <person name="Albersmeier A."/>
            <person name="Kalinowski J."/>
            <person name="Ruckert C."/>
        </authorList>
    </citation>
    <scope>NUCLEOTIDE SEQUENCE</scope>
    <source>
        <strain evidence="2">CGMCC 4.5737</strain>
    </source>
</reference>
<sequence length="163" mass="17243">MNIDPYGEPGFGLGWYVRSVAEELGLPAEAASYELDEPATAYVALDERCPAFPDLDLMLLWDEENGWAVAVETHPADPAVVLAYAADAVVPPPTAVRQFVSAVTAGRAAGQTLPPAFRTAREADGLDELLAAYALAHQHEMRFDSSWTGASGSSSQLVPVAGV</sequence>
<keyword evidence="3" id="KW-1185">Reference proteome</keyword>
<evidence type="ECO:0000313" key="3">
    <source>
        <dbReference type="Proteomes" id="UP000637578"/>
    </source>
</evidence>
<dbReference type="Pfam" id="PF19809">
    <property type="entry name" value="DUF6292"/>
    <property type="match status" value="1"/>
</dbReference>
<feature type="domain" description="DUF6292" evidence="1">
    <location>
        <begin position="16"/>
        <end position="101"/>
    </location>
</feature>
<dbReference type="EMBL" id="BMMK01000048">
    <property type="protein sequence ID" value="GGM80450.1"/>
    <property type="molecule type" value="Genomic_DNA"/>
</dbReference>
<accession>A0A8J3FYA4</accession>
<evidence type="ECO:0000313" key="2">
    <source>
        <dbReference type="EMBL" id="GGM80450.1"/>
    </source>
</evidence>
<evidence type="ECO:0000259" key="1">
    <source>
        <dbReference type="Pfam" id="PF19809"/>
    </source>
</evidence>
<proteinExistence type="predicted"/>